<evidence type="ECO:0000313" key="15">
    <source>
        <dbReference type="Proteomes" id="UP001497392"/>
    </source>
</evidence>
<evidence type="ECO:0000256" key="4">
    <source>
        <dbReference type="ARBA" id="ARBA00022692"/>
    </source>
</evidence>
<comment type="caution">
    <text evidence="14">The sequence shown here is derived from an EMBL/GenBank/DDBJ whole genome shotgun (WGS) entry which is preliminary data.</text>
</comment>
<keyword evidence="9 12" id="KW-0408">Iron</keyword>
<feature type="transmembrane region" description="Helical" evidence="12">
    <location>
        <begin position="117"/>
        <end position="137"/>
    </location>
</feature>
<dbReference type="PANTHER" id="PTHR19359">
    <property type="entry name" value="CYTOCHROME B5"/>
    <property type="match status" value="1"/>
</dbReference>
<keyword evidence="5 12" id="KW-0479">Metal-binding</keyword>
<dbReference type="EMBL" id="CAXHTA020000019">
    <property type="protein sequence ID" value="CAL5229091.1"/>
    <property type="molecule type" value="Genomic_DNA"/>
</dbReference>
<dbReference type="Gene3D" id="3.10.120.10">
    <property type="entry name" value="Cytochrome b5-like heme/steroid binding domain"/>
    <property type="match status" value="1"/>
</dbReference>
<keyword evidence="3 12" id="KW-0349">Heme</keyword>
<proteinExistence type="inferred from homology"/>
<evidence type="ECO:0000256" key="5">
    <source>
        <dbReference type="ARBA" id="ARBA00022723"/>
    </source>
</evidence>
<sequence length="138" mass="15024">MAVEDGAPASGKMYSLTEVKQHNTEEDCWIVVHGKVYNVTEFLDEHPGGFDIILTNTGKDATEDFEEIGHSNAAKDLLSKYIIGDFEGGDVSHLNKPSISAVRAQQTTTASNPALKLLQILLPLLVILAAIFVPKYLL</sequence>
<organism evidence="14 15">
    <name type="scientific">Coccomyxa viridis</name>
    <dbReference type="NCBI Taxonomy" id="1274662"/>
    <lineage>
        <taxon>Eukaryota</taxon>
        <taxon>Viridiplantae</taxon>
        <taxon>Chlorophyta</taxon>
        <taxon>core chlorophytes</taxon>
        <taxon>Trebouxiophyceae</taxon>
        <taxon>Trebouxiophyceae incertae sedis</taxon>
        <taxon>Coccomyxaceae</taxon>
        <taxon>Coccomyxa</taxon>
    </lineage>
</organism>
<dbReference type="Pfam" id="PF00173">
    <property type="entry name" value="Cyt-b5"/>
    <property type="match status" value="1"/>
</dbReference>
<evidence type="ECO:0000256" key="12">
    <source>
        <dbReference type="RuleBase" id="RU362121"/>
    </source>
</evidence>
<dbReference type="InterPro" id="IPR001199">
    <property type="entry name" value="Cyt_B5-like_heme/steroid-bd"/>
</dbReference>
<dbReference type="Proteomes" id="UP001497392">
    <property type="component" value="Unassembled WGS sequence"/>
</dbReference>
<keyword evidence="6" id="KW-0256">Endoplasmic reticulum</keyword>
<keyword evidence="10 12" id="KW-0472">Membrane</keyword>
<evidence type="ECO:0000256" key="2">
    <source>
        <dbReference type="ARBA" id="ARBA00022448"/>
    </source>
</evidence>
<keyword evidence="15" id="KW-1185">Reference proteome</keyword>
<comment type="subcellular location">
    <subcellularLocation>
        <location evidence="1">Endoplasmic reticulum membrane</location>
        <topology evidence="1">Single-pass membrane protein</topology>
        <orientation evidence="1">Cytoplasmic side</orientation>
    </subcellularLocation>
</comment>
<comment type="similarity">
    <text evidence="11 12">Belongs to the cytochrome b5 family.</text>
</comment>
<evidence type="ECO:0000313" key="14">
    <source>
        <dbReference type="EMBL" id="CAL5229091.1"/>
    </source>
</evidence>
<evidence type="ECO:0000256" key="3">
    <source>
        <dbReference type="ARBA" id="ARBA00022617"/>
    </source>
</evidence>
<evidence type="ECO:0000256" key="9">
    <source>
        <dbReference type="ARBA" id="ARBA00023004"/>
    </source>
</evidence>
<accession>A0ABP1GE88</accession>
<keyword evidence="4 12" id="KW-0812">Transmembrane</keyword>
<dbReference type="InterPro" id="IPR050668">
    <property type="entry name" value="Cytochrome_b5"/>
</dbReference>
<dbReference type="PRINTS" id="PR00363">
    <property type="entry name" value="CYTOCHROMEB5"/>
</dbReference>
<dbReference type="SMART" id="SM01117">
    <property type="entry name" value="Cyt-b5"/>
    <property type="match status" value="1"/>
</dbReference>
<reference evidence="14 15" key="1">
    <citation type="submission" date="2024-06" db="EMBL/GenBank/DDBJ databases">
        <authorList>
            <person name="Kraege A."/>
            <person name="Thomma B."/>
        </authorList>
    </citation>
    <scope>NUCLEOTIDE SEQUENCE [LARGE SCALE GENOMIC DNA]</scope>
</reference>
<gene>
    <name evidence="14" type="primary">g12350</name>
    <name evidence="14" type="ORF">VP750_LOCUS10997</name>
</gene>
<dbReference type="InterPro" id="IPR018506">
    <property type="entry name" value="Cyt_B5_heme-BS"/>
</dbReference>
<keyword evidence="7" id="KW-0249">Electron transport</keyword>
<keyword evidence="8 12" id="KW-1133">Transmembrane helix</keyword>
<dbReference type="PANTHER" id="PTHR19359:SF129">
    <property type="entry name" value="CYTOCHROME B5 ISOFORM B"/>
    <property type="match status" value="1"/>
</dbReference>
<evidence type="ECO:0000256" key="8">
    <source>
        <dbReference type="ARBA" id="ARBA00022989"/>
    </source>
</evidence>
<evidence type="ECO:0000256" key="11">
    <source>
        <dbReference type="ARBA" id="ARBA00038168"/>
    </source>
</evidence>
<dbReference type="PROSITE" id="PS50255">
    <property type="entry name" value="CYTOCHROME_B5_2"/>
    <property type="match status" value="1"/>
</dbReference>
<evidence type="ECO:0000256" key="10">
    <source>
        <dbReference type="ARBA" id="ARBA00023136"/>
    </source>
</evidence>
<dbReference type="SUPFAM" id="SSF55856">
    <property type="entry name" value="Cytochrome b5-like heme/steroid binding domain"/>
    <property type="match status" value="1"/>
</dbReference>
<evidence type="ECO:0000256" key="1">
    <source>
        <dbReference type="ARBA" id="ARBA00004131"/>
    </source>
</evidence>
<evidence type="ECO:0000256" key="6">
    <source>
        <dbReference type="ARBA" id="ARBA00022824"/>
    </source>
</evidence>
<evidence type="ECO:0000259" key="13">
    <source>
        <dbReference type="PROSITE" id="PS50255"/>
    </source>
</evidence>
<dbReference type="PROSITE" id="PS00191">
    <property type="entry name" value="CYTOCHROME_B5_1"/>
    <property type="match status" value="1"/>
</dbReference>
<name>A0ABP1GE88_9CHLO</name>
<evidence type="ECO:0000256" key="7">
    <source>
        <dbReference type="ARBA" id="ARBA00022982"/>
    </source>
</evidence>
<dbReference type="InterPro" id="IPR036400">
    <property type="entry name" value="Cyt_B5-like_heme/steroid_sf"/>
</dbReference>
<feature type="domain" description="Cytochrome b5 heme-binding" evidence="13">
    <location>
        <begin position="11"/>
        <end position="87"/>
    </location>
</feature>
<keyword evidence="2" id="KW-0813">Transport</keyword>
<protein>
    <submittedName>
        <fullName evidence="14">G12350 protein</fullName>
    </submittedName>
</protein>